<gene>
    <name evidence="4" type="ORF">I592_03683</name>
    <name evidence="3" type="ORF">UKC_00678</name>
</gene>
<reference evidence="3 5" key="1">
    <citation type="submission" date="2013-02" db="EMBL/GenBank/DDBJ databases">
        <title>The Genome Sequence of Enterococcus gilvus ATCC BAA-350.</title>
        <authorList>
            <consortium name="The Broad Institute Genome Sequencing Platform"/>
            <consortium name="The Broad Institute Genome Sequencing Center for Infectious Disease"/>
            <person name="Earl A.M."/>
            <person name="Gilmore M.S."/>
            <person name="Lebreton F."/>
            <person name="Walker B."/>
            <person name="Young S.K."/>
            <person name="Zeng Q."/>
            <person name="Gargeya S."/>
            <person name="Fitzgerald M."/>
            <person name="Haas B."/>
            <person name="Abouelleil A."/>
            <person name="Alvarado L."/>
            <person name="Arachchi H.M."/>
            <person name="Berlin A.M."/>
            <person name="Chapman S.B."/>
            <person name="Dewar J."/>
            <person name="Goldberg J."/>
            <person name="Griggs A."/>
            <person name="Gujja S."/>
            <person name="Hansen M."/>
            <person name="Howarth C."/>
            <person name="Imamovic A."/>
            <person name="Larimer J."/>
            <person name="McCowan C."/>
            <person name="Murphy C."/>
            <person name="Neiman D."/>
            <person name="Pearson M."/>
            <person name="Priest M."/>
            <person name="Roberts A."/>
            <person name="Saif S."/>
            <person name="Shea T."/>
            <person name="Sisk P."/>
            <person name="Sykes S."/>
            <person name="Wortman J."/>
            <person name="Nusbaum C."/>
            <person name="Birren B."/>
        </authorList>
    </citation>
    <scope>NUCLEOTIDE SEQUENCE [LARGE SCALE GENOMIC DNA]</scope>
    <source>
        <strain evidence="3 5">ATCC BAA-350</strain>
    </source>
</reference>
<evidence type="ECO:0000313" key="4">
    <source>
        <dbReference type="EMBL" id="EOW79543.1"/>
    </source>
</evidence>
<comment type="caution">
    <text evidence="3">The sequence shown here is derived from an EMBL/GenBank/DDBJ whole genome shotgun (WGS) entry which is preliminary data.</text>
</comment>
<reference evidence="4 6" key="2">
    <citation type="submission" date="2013-03" db="EMBL/GenBank/DDBJ databases">
        <title>The Genome Sequence of Enterococcus gilvus ATCC BAA-350 (PacBio/Illumina hybrid assembly).</title>
        <authorList>
            <consortium name="The Broad Institute Genomics Platform"/>
            <consortium name="The Broad Institute Genome Sequencing Center for Infectious Disease"/>
            <person name="Earl A."/>
            <person name="Russ C."/>
            <person name="Gilmore M."/>
            <person name="Surin D."/>
            <person name="Walker B."/>
            <person name="Young S."/>
            <person name="Zeng Q."/>
            <person name="Gargeya S."/>
            <person name="Fitzgerald M."/>
            <person name="Haas B."/>
            <person name="Abouelleil A."/>
            <person name="Allen A.W."/>
            <person name="Alvarado L."/>
            <person name="Arachchi H.M."/>
            <person name="Berlin A.M."/>
            <person name="Chapman S.B."/>
            <person name="Gainer-Dewar J."/>
            <person name="Goldberg J."/>
            <person name="Griggs A."/>
            <person name="Gujja S."/>
            <person name="Hansen M."/>
            <person name="Howarth C."/>
            <person name="Imamovic A."/>
            <person name="Ireland A."/>
            <person name="Larimer J."/>
            <person name="McCowan C."/>
            <person name="Murphy C."/>
            <person name="Pearson M."/>
            <person name="Poon T.W."/>
            <person name="Priest M."/>
            <person name="Roberts A."/>
            <person name="Saif S."/>
            <person name="Shea T."/>
            <person name="Sisk P."/>
            <person name="Sykes S."/>
            <person name="Wortman J."/>
            <person name="Nusbaum C."/>
            <person name="Birren B."/>
        </authorList>
    </citation>
    <scope>NUCLEOTIDE SEQUENCE [LARGE SCALE GENOMIC DNA]</scope>
    <source>
        <strain evidence="4 6">ATCC BAA-350</strain>
    </source>
</reference>
<dbReference type="PATRIC" id="fig|1158614.3.peg.700"/>
<dbReference type="NCBIfam" id="NF005389">
    <property type="entry name" value="PRK06934.1"/>
    <property type="match status" value="1"/>
</dbReference>
<dbReference type="PANTHER" id="PTHR39201:SF1">
    <property type="entry name" value="FLAVODOXIN-LIKE DOMAIN-CONTAINING PROTEIN"/>
    <property type="match status" value="1"/>
</dbReference>
<dbReference type="EMBL" id="ASWH01000002">
    <property type="protein sequence ID" value="EOW79543.1"/>
    <property type="molecule type" value="Genomic_DNA"/>
</dbReference>
<dbReference type="AlphaFoldDB" id="R2VL23"/>
<dbReference type="GO" id="GO:0010181">
    <property type="term" value="F:FMN binding"/>
    <property type="evidence" value="ECO:0007669"/>
    <property type="project" value="InterPro"/>
</dbReference>
<keyword evidence="6" id="KW-1185">Reference proteome</keyword>
<dbReference type="eggNOG" id="COG0716">
    <property type="taxonomic scope" value="Bacteria"/>
</dbReference>
<sequence length="242" mass="26664">MQPTWEGGKKMKKRFGILAAIVAVATLSACGNTENQSQDSSSTGNKSEDSAPVAPAPEKFRKSLVVYFSVPETDDPENMTQEEENSAVVIGGKVLGNTQYVAQTIQERVGGDIFRIEPDKAYPTDHEELVDLASKEQEEGARPALKEKIETMDQYETIFLGYPNWWGDMPMILYSFLDETDLAGKTIIPFNTHGGSGFSSTIDSIKKEEPSAKVIEDGYSVNRDEAADSKEAVIKWLNDLNI</sequence>
<dbReference type="InterPro" id="IPR029039">
    <property type="entry name" value="Flavoprotein-like_sf"/>
</dbReference>
<evidence type="ECO:0000259" key="2">
    <source>
        <dbReference type="PROSITE" id="PS50902"/>
    </source>
</evidence>
<dbReference type="Proteomes" id="UP000014160">
    <property type="component" value="Unassembled WGS sequence"/>
</dbReference>
<evidence type="ECO:0000313" key="5">
    <source>
        <dbReference type="Proteomes" id="UP000013750"/>
    </source>
</evidence>
<feature type="compositionally biased region" description="Polar residues" evidence="1">
    <location>
        <begin position="30"/>
        <end position="45"/>
    </location>
</feature>
<dbReference type="Pfam" id="PF12682">
    <property type="entry name" value="Flavodoxin_4"/>
    <property type="match status" value="1"/>
</dbReference>
<feature type="region of interest" description="Disordered" evidence="1">
    <location>
        <begin position="30"/>
        <end position="55"/>
    </location>
</feature>
<organism evidence="3 5">
    <name type="scientific">Enterococcus gilvus ATCC BAA-350</name>
    <dbReference type="NCBI Taxonomy" id="1158614"/>
    <lineage>
        <taxon>Bacteria</taxon>
        <taxon>Bacillati</taxon>
        <taxon>Bacillota</taxon>
        <taxon>Bacilli</taxon>
        <taxon>Lactobacillales</taxon>
        <taxon>Enterococcaceae</taxon>
        <taxon>Enterococcus</taxon>
    </lineage>
</organism>
<name>R2VL23_9ENTE</name>
<dbReference type="EMBL" id="AJDQ01000003">
    <property type="protein sequence ID" value="EOI58605.1"/>
    <property type="molecule type" value="Genomic_DNA"/>
</dbReference>
<proteinExistence type="predicted"/>
<dbReference type="Gene3D" id="3.40.50.360">
    <property type="match status" value="1"/>
</dbReference>
<dbReference type="GO" id="GO:0016651">
    <property type="term" value="F:oxidoreductase activity, acting on NAD(P)H"/>
    <property type="evidence" value="ECO:0007669"/>
    <property type="project" value="UniProtKB-ARBA"/>
</dbReference>
<dbReference type="HOGENOM" id="CLU_068890_0_0_9"/>
<dbReference type="Proteomes" id="UP000013750">
    <property type="component" value="Unassembled WGS sequence"/>
</dbReference>
<evidence type="ECO:0000313" key="3">
    <source>
        <dbReference type="EMBL" id="EOI58605.1"/>
    </source>
</evidence>
<dbReference type="PANTHER" id="PTHR39201">
    <property type="entry name" value="EXPORTED PROTEIN-RELATED"/>
    <property type="match status" value="1"/>
</dbReference>
<dbReference type="SUPFAM" id="SSF52218">
    <property type="entry name" value="Flavoproteins"/>
    <property type="match status" value="1"/>
</dbReference>
<evidence type="ECO:0000313" key="6">
    <source>
        <dbReference type="Proteomes" id="UP000014160"/>
    </source>
</evidence>
<dbReference type="PROSITE" id="PS50902">
    <property type="entry name" value="FLAVODOXIN_LIKE"/>
    <property type="match status" value="1"/>
</dbReference>
<evidence type="ECO:0000256" key="1">
    <source>
        <dbReference type="SAM" id="MobiDB-lite"/>
    </source>
</evidence>
<feature type="domain" description="Flavodoxin-like" evidence="2">
    <location>
        <begin position="87"/>
        <end position="241"/>
    </location>
</feature>
<protein>
    <recommendedName>
        <fullName evidence="2">Flavodoxin-like domain-containing protein</fullName>
    </recommendedName>
</protein>
<accession>R2VL23</accession>
<dbReference type="InterPro" id="IPR008254">
    <property type="entry name" value="Flavodoxin/NO_synth"/>
</dbReference>